<feature type="region of interest" description="Disordered" evidence="7">
    <location>
        <begin position="115"/>
        <end position="141"/>
    </location>
</feature>
<dbReference type="EMBL" id="AMWN01000003">
    <property type="protein sequence ID" value="EXJ90908.1"/>
    <property type="molecule type" value="Genomic_DNA"/>
</dbReference>
<dbReference type="PROSITE" id="PS50048">
    <property type="entry name" value="ZN2_CY6_FUNGAL_2"/>
    <property type="match status" value="1"/>
</dbReference>
<sequence length="930" mass="102840">MAEFESLTHRFRANLYSLQPGANKVGKRNRQPLSCAYCRSKKLKCDRGHPCDTCVKRADPDNCIYGRNDPVPAAARPEASNGSAFNSNSNTVSTHSRGVAQRRLQHLEQLVMRMVNSSSPASSSTTSSDKPNGAAILSDSVDSSIAKEGHLQVGSSESRYVGPTHWSAILENIQELKTALGVDHASSTELDESEDPEAPDSEDLFGSTGRLSLAQILAHALPTRLELDRRLSTYFKTQYMVTPLIHKPQFQRQYEQFWQTPLETSPHWLSILFSICCISAIVDEAVGSPGSTPGDQRSMRTTFLNAAGHCIQLGGYVLPKRYAVEALVLYAQCRYRTTMDPSREVGTVLAILVRLAYRSGYHRDPSHFPHFSAFEGEMRRRAWSSCQQMDMMVSFQLGLPNLIPPDSWDTRPPRNLVDTDFDEHTTVLPPSRSEEEPTPLVYFIAKSRLMTAFSKICAHALSFRVYTEQDIMALDAEMRAAHATMPNVLRIRPMARSFADPPYLIMLRLNCEFLYQKSLCVLHRKYMTQDIDRYPASTQACLDAAAAITRHMLDIHKELQPGGQLYSDRWMLSSFTMNDFYLACMVLCLGLSMWKKANPGKSLNQDDRMGSLFELLRASFAICEERSPTSNEARRVTGVLRVILGQTALGSTTTTAFYQHQVQQEAQQKGQSTTTTRPFLSNPFLLPPSHIDGSAGFPPFYDFNLAPLSVNEQHVSGATSSSRTQDTSRTQRPLQPGDGDGVDCAPGFGPHTDNRNRPPLFNSHHPSPSPSTNPGPNISRLLSPTILNSFIPFSPTSIYESTGPRANPIQQNSALSGNHGSTPNVDLSAGPDIPNTNTSSSISPDVDMEMNPNPDFASDFPPFADIDWTVYDQWMAIPSTDSTMPLSDGNLPFGSLSIPVSPRPAPTPSMNGATNNVDLGERMPKQEMQV</sequence>
<dbReference type="GO" id="GO:0006351">
    <property type="term" value="P:DNA-templated transcription"/>
    <property type="evidence" value="ECO:0007669"/>
    <property type="project" value="InterPro"/>
</dbReference>
<keyword evidence="5" id="KW-0804">Transcription</keyword>
<keyword evidence="6" id="KW-0539">Nucleus</keyword>
<dbReference type="HOGENOM" id="CLU_007426_4_1_1"/>
<dbReference type="InterPro" id="IPR036864">
    <property type="entry name" value="Zn2-C6_fun-type_DNA-bd_sf"/>
</dbReference>
<dbReference type="PROSITE" id="PS00463">
    <property type="entry name" value="ZN2_CY6_FUNGAL_1"/>
    <property type="match status" value="1"/>
</dbReference>
<comment type="caution">
    <text evidence="9">The sequence shown here is derived from an EMBL/GenBank/DDBJ whole genome shotgun (WGS) entry which is preliminary data.</text>
</comment>
<dbReference type="CDD" id="cd00067">
    <property type="entry name" value="GAL4"/>
    <property type="match status" value="1"/>
</dbReference>
<dbReference type="GO" id="GO:0008270">
    <property type="term" value="F:zinc ion binding"/>
    <property type="evidence" value="ECO:0007669"/>
    <property type="project" value="InterPro"/>
</dbReference>
<feature type="compositionally biased region" description="Polar residues" evidence="7">
    <location>
        <begin position="808"/>
        <end position="825"/>
    </location>
</feature>
<feature type="domain" description="Zn(2)-C6 fungal-type" evidence="8">
    <location>
        <begin position="34"/>
        <end position="65"/>
    </location>
</feature>
<dbReference type="PANTHER" id="PTHR31001:SF49">
    <property type="entry name" value="ZN(II)2CYS6 TRANSCRIPTION FACTOR (EUROFUNG)"/>
    <property type="match status" value="1"/>
</dbReference>
<name>W9YEH2_9EURO</name>
<reference evidence="9 10" key="1">
    <citation type="submission" date="2013-03" db="EMBL/GenBank/DDBJ databases">
        <title>The Genome Sequence of Capronia coronata CBS 617.96.</title>
        <authorList>
            <consortium name="The Broad Institute Genomics Platform"/>
            <person name="Cuomo C."/>
            <person name="de Hoog S."/>
            <person name="Gorbushina A."/>
            <person name="Walker B."/>
            <person name="Young S.K."/>
            <person name="Zeng Q."/>
            <person name="Gargeya S."/>
            <person name="Fitzgerald M."/>
            <person name="Haas B."/>
            <person name="Abouelleil A."/>
            <person name="Allen A.W."/>
            <person name="Alvarado L."/>
            <person name="Arachchi H.M."/>
            <person name="Berlin A.M."/>
            <person name="Chapman S.B."/>
            <person name="Gainer-Dewar J."/>
            <person name="Goldberg J."/>
            <person name="Griggs A."/>
            <person name="Gujja S."/>
            <person name="Hansen M."/>
            <person name="Howarth C."/>
            <person name="Imamovic A."/>
            <person name="Ireland A."/>
            <person name="Larimer J."/>
            <person name="McCowan C."/>
            <person name="Murphy C."/>
            <person name="Pearson M."/>
            <person name="Poon T.W."/>
            <person name="Priest M."/>
            <person name="Roberts A."/>
            <person name="Saif S."/>
            <person name="Shea T."/>
            <person name="Sisk P."/>
            <person name="Sykes S."/>
            <person name="Wortman J."/>
            <person name="Nusbaum C."/>
            <person name="Birren B."/>
        </authorList>
    </citation>
    <scope>NUCLEOTIDE SEQUENCE [LARGE SCALE GENOMIC DNA]</scope>
    <source>
        <strain evidence="9 10">CBS 617.96</strain>
    </source>
</reference>
<dbReference type="CDD" id="cd12148">
    <property type="entry name" value="fungal_TF_MHR"/>
    <property type="match status" value="1"/>
</dbReference>
<dbReference type="PANTHER" id="PTHR31001">
    <property type="entry name" value="UNCHARACTERIZED TRANSCRIPTIONAL REGULATORY PROTEIN"/>
    <property type="match status" value="1"/>
</dbReference>
<feature type="compositionally biased region" description="Low complexity" evidence="7">
    <location>
        <begin position="79"/>
        <end position="90"/>
    </location>
</feature>
<organism evidence="9 10">
    <name type="scientific">Capronia coronata CBS 617.96</name>
    <dbReference type="NCBI Taxonomy" id="1182541"/>
    <lineage>
        <taxon>Eukaryota</taxon>
        <taxon>Fungi</taxon>
        <taxon>Dikarya</taxon>
        <taxon>Ascomycota</taxon>
        <taxon>Pezizomycotina</taxon>
        <taxon>Eurotiomycetes</taxon>
        <taxon>Chaetothyriomycetidae</taxon>
        <taxon>Chaetothyriales</taxon>
        <taxon>Herpotrichiellaceae</taxon>
        <taxon>Capronia</taxon>
    </lineage>
</organism>
<dbReference type="SMART" id="SM00066">
    <property type="entry name" value="GAL4"/>
    <property type="match status" value="1"/>
</dbReference>
<dbReference type="Pfam" id="PF04082">
    <property type="entry name" value="Fungal_trans"/>
    <property type="match status" value="1"/>
</dbReference>
<feature type="compositionally biased region" description="Polar residues" evidence="7">
    <location>
        <begin position="834"/>
        <end position="843"/>
    </location>
</feature>
<keyword evidence="4" id="KW-0238">DNA-binding</keyword>
<feature type="compositionally biased region" description="Low complexity" evidence="7">
    <location>
        <begin position="719"/>
        <end position="732"/>
    </location>
</feature>
<evidence type="ECO:0000313" key="9">
    <source>
        <dbReference type="EMBL" id="EXJ90908.1"/>
    </source>
</evidence>
<dbReference type="GO" id="GO:0003677">
    <property type="term" value="F:DNA binding"/>
    <property type="evidence" value="ECO:0007669"/>
    <property type="project" value="UniProtKB-KW"/>
</dbReference>
<dbReference type="GO" id="GO:0000981">
    <property type="term" value="F:DNA-binding transcription factor activity, RNA polymerase II-specific"/>
    <property type="evidence" value="ECO:0007669"/>
    <property type="project" value="InterPro"/>
</dbReference>
<dbReference type="GeneID" id="19158901"/>
<feature type="region of interest" description="Disordered" evidence="7">
    <location>
        <begin position="799"/>
        <end position="848"/>
    </location>
</feature>
<evidence type="ECO:0000256" key="1">
    <source>
        <dbReference type="ARBA" id="ARBA00004123"/>
    </source>
</evidence>
<dbReference type="InterPro" id="IPR001138">
    <property type="entry name" value="Zn2Cys6_DnaBD"/>
</dbReference>
<dbReference type="Pfam" id="PF00172">
    <property type="entry name" value="Zn_clus"/>
    <property type="match status" value="1"/>
</dbReference>
<evidence type="ECO:0000256" key="2">
    <source>
        <dbReference type="ARBA" id="ARBA00022723"/>
    </source>
</evidence>
<evidence type="ECO:0000256" key="3">
    <source>
        <dbReference type="ARBA" id="ARBA00023015"/>
    </source>
</evidence>
<accession>W9YEH2</accession>
<feature type="region of interest" description="Disordered" evidence="7">
    <location>
        <begin position="74"/>
        <end position="100"/>
    </location>
</feature>
<evidence type="ECO:0000256" key="6">
    <source>
        <dbReference type="ARBA" id="ARBA00023242"/>
    </source>
</evidence>
<proteinExistence type="predicted"/>
<evidence type="ECO:0000256" key="5">
    <source>
        <dbReference type="ARBA" id="ARBA00023163"/>
    </source>
</evidence>
<dbReference type="AlphaFoldDB" id="W9YEH2"/>
<dbReference type="RefSeq" id="XP_007723102.1">
    <property type="nucleotide sequence ID" value="XM_007724912.1"/>
</dbReference>
<keyword evidence="2" id="KW-0479">Metal-binding</keyword>
<dbReference type="Gene3D" id="4.10.240.10">
    <property type="entry name" value="Zn(2)-C6 fungal-type DNA-binding domain"/>
    <property type="match status" value="1"/>
</dbReference>
<feature type="compositionally biased region" description="Low complexity" evidence="7">
    <location>
        <begin position="117"/>
        <end position="128"/>
    </location>
</feature>
<feature type="compositionally biased region" description="Acidic residues" evidence="7">
    <location>
        <begin position="189"/>
        <end position="203"/>
    </location>
</feature>
<keyword evidence="3" id="KW-0805">Transcription regulation</keyword>
<dbReference type="SMART" id="SM00906">
    <property type="entry name" value="Fungal_trans"/>
    <property type="match status" value="1"/>
</dbReference>
<dbReference type="STRING" id="1182541.W9YEH2"/>
<dbReference type="eggNOG" id="ENOG502SHVI">
    <property type="taxonomic scope" value="Eukaryota"/>
</dbReference>
<protein>
    <recommendedName>
        <fullName evidence="8">Zn(2)-C6 fungal-type domain-containing protein</fullName>
    </recommendedName>
</protein>
<keyword evidence="10" id="KW-1185">Reference proteome</keyword>
<dbReference type="Proteomes" id="UP000019484">
    <property type="component" value="Unassembled WGS sequence"/>
</dbReference>
<gene>
    <name evidence="9" type="ORF">A1O1_04014</name>
</gene>
<dbReference type="InterPro" id="IPR050613">
    <property type="entry name" value="Sec_Metabolite_Reg"/>
</dbReference>
<dbReference type="InterPro" id="IPR007219">
    <property type="entry name" value="XnlR_reg_dom"/>
</dbReference>
<evidence type="ECO:0000313" key="10">
    <source>
        <dbReference type="Proteomes" id="UP000019484"/>
    </source>
</evidence>
<feature type="region of interest" description="Disordered" evidence="7">
    <location>
        <begin position="714"/>
        <end position="781"/>
    </location>
</feature>
<evidence type="ECO:0000259" key="8">
    <source>
        <dbReference type="PROSITE" id="PS50048"/>
    </source>
</evidence>
<evidence type="ECO:0000256" key="4">
    <source>
        <dbReference type="ARBA" id="ARBA00023125"/>
    </source>
</evidence>
<evidence type="ECO:0000256" key="7">
    <source>
        <dbReference type="SAM" id="MobiDB-lite"/>
    </source>
</evidence>
<dbReference type="GO" id="GO:0005634">
    <property type="term" value="C:nucleus"/>
    <property type="evidence" value="ECO:0007669"/>
    <property type="project" value="UniProtKB-SubCell"/>
</dbReference>
<dbReference type="OrthoDB" id="5431381at2759"/>
<dbReference type="SUPFAM" id="SSF57701">
    <property type="entry name" value="Zn2/Cys6 DNA-binding domain"/>
    <property type="match status" value="1"/>
</dbReference>
<comment type="subcellular location">
    <subcellularLocation>
        <location evidence="1">Nucleus</location>
    </subcellularLocation>
</comment>
<feature type="region of interest" description="Disordered" evidence="7">
    <location>
        <begin position="183"/>
        <end position="203"/>
    </location>
</feature>